<keyword evidence="3 6" id="KW-0812">Transmembrane</keyword>
<evidence type="ECO:0000259" key="7">
    <source>
        <dbReference type="Pfam" id="PF02687"/>
    </source>
</evidence>
<feature type="transmembrane region" description="Helical" evidence="6">
    <location>
        <begin position="387"/>
        <end position="406"/>
    </location>
</feature>
<comment type="caution">
    <text evidence="9">The sequence shown here is derived from an EMBL/GenBank/DDBJ whole genome shotgun (WGS) entry which is preliminary data.</text>
</comment>
<comment type="subcellular location">
    <subcellularLocation>
        <location evidence="1">Cell membrane</location>
        <topology evidence="1">Multi-pass membrane protein</topology>
    </subcellularLocation>
</comment>
<keyword evidence="2" id="KW-1003">Cell membrane</keyword>
<feature type="transmembrane region" description="Helical" evidence="6">
    <location>
        <begin position="748"/>
        <end position="772"/>
    </location>
</feature>
<keyword evidence="5 6" id="KW-0472">Membrane</keyword>
<feature type="transmembrane region" description="Helical" evidence="6">
    <location>
        <begin position="704"/>
        <end position="727"/>
    </location>
</feature>
<evidence type="ECO:0000313" key="9">
    <source>
        <dbReference type="EMBL" id="GLX81962.1"/>
    </source>
</evidence>
<evidence type="ECO:0000256" key="3">
    <source>
        <dbReference type="ARBA" id="ARBA00022692"/>
    </source>
</evidence>
<keyword evidence="10" id="KW-1185">Reference proteome</keyword>
<feature type="domain" description="ABC3 transporter permease C-terminal" evidence="7">
    <location>
        <begin position="258"/>
        <end position="375"/>
    </location>
</feature>
<dbReference type="InterPro" id="IPR038766">
    <property type="entry name" value="Membrane_comp_ABC_pdt"/>
</dbReference>
<evidence type="ECO:0000259" key="8">
    <source>
        <dbReference type="Pfam" id="PF12704"/>
    </source>
</evidence>
<dbReference type="Pfam" id="PF12704">
    <property type="entry name" value="MacB_PCD"/>
    <property type="match status" value="1"/>
</dbReference>
<protein>
    <submittedName>
        <fullName evidence="9">ABC transporter permease</fullName>
    </submittedName>
</protein>
<evidence type="ECO:0000313" key="10">
    <source>
        <dbReference type="Proteomes" id="UP001157133"/>
    </source>
</evidence>
<feature type="transmembrane region" description="Helical" evidence="6">
    <location>
        <begin position="467"/>
        <end position="487"/>
    </location>
</feature>
<gene>
    <name evidence="9" type="primary">ybbP</name>
    <name evidence="9" type="ORF">theurythT_14140</name>
</gene>
<dbReference type="InterPro" id="IPR025857">
    <property type="entry name" value="MacB_PCD"/>
</dbReference>
<dbReference type="RefSeq" id="WP_284207307.1">
    <property type="nucleotide sequence ID" value="NZ_BSSU01000006.1"/>
</dbReference>
<name>A0ABQ6H563_9GAMM</name>
<evidence type="ECO:0000256" key="2">
    <source>
        <dbReference type="ARBA" id="ARBA00022475"/>
    </source>
</evidence>
<feature type="transmembrane region" description="Helical" evidence="6">
    <location>
        <begin position="345"/>
        <end position="367"/>
    </location>
</feature>
<evidence type="ECO:0000256" key="6">
    <source>
        <dbReference type="SAM" id="Phobius"/>
    </source>
</evidence>
<dbReference type="Pfam" id="PF02687">
    <property type="entry name" value="FtsX"/>
    <property type="match status" value="2"/>
</dbReference>
<keyword evidence="4 6" id="KW-1133">Transmembrane helix</keyword>
<feature type="transmembrane region" description="Helical" evidence="6">
    <location>
        <begin position="301"/>
        <end position="325"/>
    </location>
</feature>
<dbReference type="Proteomes" id="UP001157133">
    <property type="component" value="Unassembled WGS sequence"/>
</dbReference>
<evidence type="ECO:0000256" key="5">
    <source>
        <dbReference type="ARBA" id="ARBA00023136"/>
    </source>
</evidence>
<dbReference type="PANTHER" id="PTHR30287:SF1">
    <property type="entry name" value="INNER MEMBRANE PROTEIN"/>
    <property type="match status" value="1"/>
</dbReference>
<feature type="transmembrane region" description="Helical" evidence="6">
    <location>
        <begin position="792"/>
        <end position="818"/>
    </location>
</feature>
<dbReference type="PANTHER" id="PTHR30287">
    <property type="entry name" value="MEMBRANE COMPONENT OF PREDICTED ABC SUPERFAMILY METABOLITE UPTAKE TRANSPORTER"/>
    <property type="match status" value="1"/>
</dbReference>
<feature type="transmembrane region" description="Helical" evidence="6">
    <location>
        <begin position="254"/>
        <end position="273"/>
    </location>
</feature>
<accession>A0ABQ6H563</accession>
<feature type="transmembrane region" description="Helical" evidence="6">
    <location>
        <begin position="412"/>
        <end position="435"/>
    </location>
</feature>
<feature type="domain" description="ABC3 transporter permease C-terminal" evidence="7">
    <location>
        <begin position="708"/>
        <end position="821"/>
    </location>
</feature>
<evidence type="ECO:0000256" key="1">
    <source>
        <dbReference type="ARBA" id="ARBA00004651"/>
    </source>
</evidence>
<dbReference type="EMBL" id="BSSU01000006">
    <property type="protein sequence ID" value="GLX81962.1"/>
    <property type="molecule type" value="Genomic_DNA"/>
</dbReference>
<dbReference type="InterPro" id="IPR003838">
    <property type="entry name" value="ABC3_permease_C"/>
</dbReference>
<sequence>MKNWFKHSLSLLKHELKRGELTIVALAIILAVSAVFSLTGFSNHIKNALVNESTAFIAADRVWATSRPLSENVKAKADELNVNSATQVFMTSMVFSEERMVLASLTAVTDLYPLRGDLLVEQEGVESAVNAPDINRVWVQQGILSKLDVNEGDSIEIGNKSFVIQGVINQIPDASFSVFTSGPTIILHFDDLQETGLIQPGSRIWYEYLYAGEPSDIKDFEEWVKPQVNESQRWYDIKDSQSSLANALNRAEKYLSLASMLGIVLAAVAVAVAGRRYAQRQQSVVAIFKAMGTSKQYVRKVYLLHWSLLSAVSIIAGLLVGVLLLAIGLNSVKDQLQIQGQLIELYPLLVASFTGVICACAFAIVPLKELINTSPLSILRGFNNKALPWYAHIPAISALFLLIWLFSKNLPLSLALVVGGLLVSGVIMLTAKLILMLSRRAGAKAGKSWHLALANLKRRANENAVQLISFTIAIELLLLIFVMKGAIIDEWQRQLPADTANRFLVNIAHDKVDEVEAFIEQHNIVSSGLYPVVRGRLTAINDVKTIRRATKEDETKDDTARRGVGRELNLTWRNDLPSENKILDGSWWQQDSQSAQVSIEQKLAERLEVSIGDSLSFQIGSDVVEVPITSIREVNWNSLQPNFYMIFNPKVLSDFPASYINSMYITEENKPKLQEFLTDYPTVSMIDVEAIINQLRTVISQVSLAIEFVLILVVLAGSLVLVAQVQASMEERERELAILKTLGAKSKMLNLSVLYEFVALGAVAGLMASIAMEIAVYILQTRVFDMTPSLHLSYWLIGIVSGALFVGIVGFLSCSRLLKLSSVTLIRRTM</sequence>
<reference evidence="9 10" key="1">
    <citation type="submission" date="2023-03" db="EMBL/GenBank/DDBJ databases">
        <title>Draft genome sequence of Thalassotalea eurytherma JCM 18482T.</title>
        <authorList>
            <person name="Sawabe T."/>
        </authorList>
    </citation>
    <scope>NUCLEOTIDE SEQUENCE [LARGE SCALE GENOMIC DNA]</scope>
    <source>
        <strain evidence="9 10">JCM 18482</strain>
    </source>
</reference>
<feature type="transmembrane region" description="Helical" evidence="6">
    <location>
        <begin position="21"/>
        <end position="41"/>
    </location>
</feature>
<evidence type="ECO:0000256" key="4">
    <source>
        <dbReference type="ARBA" id="ARBA00022989"/>
    </source>
</evidence>
<feature type="domain" description="MacB-like periplasmic core" evidence="8">
    <location>
        <begin position="23"/>
        <end position="217"/>
    </location>
</feature>
<proteinExistence type="predicted"/>
<organism evidence="9 10">
    <name type="scientific">Thalassotalea eurytherma</name>
    <dbReference type="NCBI Taxonomy" id="1144278"/>
    <lineage>
        <taxon>Bacteria</taxon>
        <taxon>Pseudomonadati</taxon>
        <taxon>Pseudomonadota</taxon>
        <taxon>Gammaproteobacteria</taxon>
        <taxon>Alteromonadales</taxon>
        <taxon>Colwelliaceae</taxon>
        <taxon>Thalassotalea</taxon>
    </lineage>
</organism>